<dbReference type="AlphaFoldDB" id="A4C7T7"/>
<sequence length="173" mass="19340">MGTRFILLAVCLCLFSLSAVASQKKIYVWRDAKGVLVFSDTPQKNAEELNLNVSSIDMQAVDTSILYEETSTTTPDTAKFEIEITEPQHQATIRENSGSVYVSGRVSPRFENGLKIQLFLDGIATKEPQSSSIFALRDVDRGEHTLQMRLIDKDGKEISKSKSIIIYLHRKGL</sequence>
<feature type="signal peptide" evidence="1">
    <location>
        <begin position="1"/>
        <end position="21"/>
    </location>
</feature>
<feature type="chain" id="PRO_5002665994" description="DUF4124 domain-containing protein" evidence="1">
    <location>
        <begin position="22"/>
        <end position="173"/>
    </location>
</feature>
<dbReference type="InterPro" id="IPR025392">
    <property type="entry name" value="DUF4124"/>
</dbReference>
<gene>
    <name evidence="3" type="ORF">PTD2_06409</name>
</gene>
<dbReference type="HOGENOM" id="CLU_110739_1_1_6"/>
<evidence type="ECO:0000313" key="3">
    <source>
        <dbReference type="EMBL" id="EAR28652.1"/>
    </source>
</evidence>
<feature type="domain" description="DUF4124" evidence="2">
    <location>
        <begin position="13"/>
        <end position="51"/>
    </location>
</feature>
<dbReference type="RefSeq" id="WP_009837914.1">
    <property type="nucleotide sequence ID" value="NZ_AAOH01000003.1"/>
</dbReference>
<organism evidence="3 4">
    <name type="scientific">Pseudoalteromonas tunicata D2</name>
    <dbReference type="NCBI Taxonomy" id="87626"/>
    <lineage>
        <taxon>Bacteria</taxon>
        <taxon>Pseudomonadati</taxon>
        <taxon>Pseudomonadota</taxon>
        <taxon>Gammaproteobacteria</taxon>
        <taxon>Alteromonadales</taxon>
        <taxon>Pseudoalteromonadaceae</taxon>
        <taxon>Pseudoalteromonas</taxon>
    </lineage>
</organism>
<dbReference type="EMBL" id="AAOH01000003">
    <property type="protein sequence ID" value="EAR28652.1"/>
    <property type="molecule type" value="Genomic_DNA"/>
</dbReference>
<accession>A4C7T7</accession>
<dbReference type="STRING" id="87626.PTD2_06409"/>
<evidence type="ECO:0000313" key="4">
    <source>
        <dbReference type="Proteomes" id="UP000006201"/>
    </source>
</evidence>
<name>A4C7T7_9GAMM</name>
<dbReference type="eggNOG" id="ENOG5032YZ5">
    <property type="taxonomic scope" value="Bacteria"/>
</dbReference>
<protein>
    <recommendedName>
        <fullName evidence="2">DUF4124 domain-containing protein</fullName>
    </recommendedName>
</protein>
<comment type="caution">
    <text evidence="3">The sequence shown here is derived from an EMBL/GenBank/DDBJ whole genome shotgun (WGS) entry which is preliminary data.</text>
</comment>
<evidence type="ECO:0000256" key="1">
    <source>
        <dbReference type="SAM" id="SignalP"/>
    </source>
</evidence>
<dbReference type="Proteomes" id="UP000006201">
    <property type="component" value="Unassembled WGS sequence"/>
</dbReference>
<reference evidence="3 4" key="1">
    <citation type="submission" date="2006-02" db="EMBL/GenBank/DDBJ databases">
        <authorList>
            <person name="Moran M.A."/>
            <person name="Kjelleberg S."/>
            <person name="Egan S."/>
            <person name="Saunders N."/>
            <person name="Thomas T."/>
            <person name="Ferriera S."/>
            <person name="Johnson J."/>
            <person name="Kravitz S."/>
            <person name="Halpern A."/>
            <person name="Remington K."/>
            <person name="Beeson K."/>
            <person name="Tran B."/>
            <person name="Rogers Y.-H."/>
            <person name="Friedman R."/>
            <person name="Venter J.C."/>
        </authorList>
    </citation>
    <scope>NUCLEOTIDE SEQUENCE [LARGE SCALE GENOMIC DNA]</scope>
    <source>
        <strain evidence="3 4">D2</strain>
    </source>
</reference>
<dbReference type="Pfam" id="PF13511">
    <property type="entry name" value="DUF4124"/>
    <property type="match status" value="1"/>
</dbReference>
<keyword evidence="4" id="KW-1185">Reference proteome</keyword>
<proteinExistence type="predicted"/>
<keyword evidence="1" id="KW-0732">Signal</keyword>
<evidence type="ECO:0000259" key="2">
    <source>
        <dbReference type="Pfam" id="PF13511"/>
    </source>
</evidence>